<comment type="similarity">
    <text evidence="5">Belongs to the class I-like SAM-binding methyltransferase superfamily. TRM61 family.</text>
</comment>
<dbReference type="PANTHER" id="PTHR12133">
    <property type="entry name" value="TRNA (ADENINE(58)-N(1))-METHYLTRANSFERASE"/>
    <property type="match status" value="1"/>
</dbReference>
<organism evidence="8 9">
    <name type="scientific">Candidatus Desulfolinea nitratireducens</name>
    <dbReference type="NCBI Taxonomy" id="2841698"/>
    <lineage>
        <taxon>Bacteria</taxon>
        <taxon>Bacillati</taxon>
        <taxon>Chloroflexota</taxon>
        <taxon>Anaerolineae</taxon>
        <taxon>Anaerolineales</taxon>
        <taxon>Anaerolineales incertae sedis</taxon>
        <taxon>Candidatus Desulfolinea</taxon>
    </lineage>
</organism>
<dbReference type="Pfam" id="PF14801">
    <property type="entry name" value="TrmI-like_N"/>
    <property type="match status" value="1"/>
</dbReference>
<evidence type="ECO:0000256" key="6">
    <source>
        <dbReference type="PIRSR" id="PIRSR017269-1"/>
    </source>
</evidence>
<gene>
    <name evidence="8" type="ORF">H8E29_00845</name>
</gene>
<evidence type="ECO:0000256" key="1">
    <source>
        <dbReference type="ARBA" id="ARBA00022603"/>
    </source>
</evidence>
<dbReference type="GO" id="GO:0030488">
    <property type="term" value="P:tRNA methylation"/>
    <property type="evidence" value="ECO:0007669"/>
    <property type="project" value="InterPro"/>
</dbReference>
<protein>
    <recommendedName>
        <fullName evidence="5">tRNA (adenine(58)-N(1))-methyltransferase TrmI</fullName>
        <ecNumber evidence="5">2.1.1.220</ecNumber>
    </recommendedName>
</protein>
<dbReference type="PIRSF" id="PIRSF017269">
    <property type="entry name" value="GCD14"/>
    <property type="match status" value="1"/>
</dbReference>
<dbReference type="EC" id="2.1.1.220" evidence="5"/>
<dbReference type="EMBL" id="JACNJN010000026">
    <property type="protein sequence ID" value="MBC8333788.1"/>
    <property type="molecule type" value="Genomic_DNA"/>
</dbReference>
<keyword evidence="1 5" id="KW-0489">Methyltransferase</keyword>
<reference evidence="8 9" key="1">
    <citation type="submission" date="2020-08" db="EMBL/GenBank/DDBJ databases">
        <title>Bridging the membrane lipid divide: bacteria of the FCB group superphylum have the potential to synthesize archaeal ether lipids.</title>
        <authorList>
            <person name="Villanueva L."/>
            <person name="Von Meijenfeldt F.A.B."/>
            <person name="Westbye A.B."/>
            <person name="Yadav S."/>
            <person name="Hopmans E.C."/>
            <person name="Dutilh B.E."/>
            <person name="Sinninghe Damste J.S."/>
        </authorList>
    </citation>
    <scope>NUCLEOTIDE SEQUENCE [LARGE SCALE GENOMIC DNA]</scope>
    <source>
        <strain evidence="8">NIOZ-UU36</strain>
    </source>
</reference>
<comment type="subunit">
    <text evidence="5">Homotetramer composed of a dimer of dimers.</text>
</comment>
<dbReference type="GO" id="GO:0160107">
    <property type="term" value="F:tRNA (adenine(58)-N1)-methyltransferase activity"/>
    <property type="evidence" value="ECO:0007669"/>
    <property type="project" value="UniProtKB-EC"/>
</dbReference>
<feature type="binding site" evidence="6">
    <location>
        <position position="134"/>
    </location>
    <ligand>
        <name>S-adenosyl-L-methionine</name>
        <dbReference type="ChEBI" id="CHEBI:59789"/>
    </ligand>
</feature>
<proteinExistence type="inferred from homology"/>
<evidence type="ECO:0000313" key="8">
    <source>
        <dbReference type="EMBL" id="MBC8333788.1"/>
    </source>
</evidence>
<dbReference type="InterPro" id="IPR049470">
    <property type="entry name" value="TRM61_C"/>
</dbReference>
<feature type="binding site" evidence="6">
    <location>
        <position position="162"/>
    </location>
    <ligand>
        <name>S-adenosyl-L-methionine</name>
        <dbReference type="ChEBI" id="CHEBI:59789"/>
    </ligand>
</feature>
<dbReference type="Proteomes" id="UP000614469">
    <property type="component" value="Unassembled WGS sequence"/>
</dbReference>
<dbReference type="GO" id="GO:0031515">
    <property type="term" value="C:tRNA (m1A) methyltransferase complex"/>
    <property type="evidence" value="ECO:0007669"/>
    <property type="project" value="UniProtKB-UniRule"/>
</dbReference>
<accession>A0A8J6NEK2</accession>
<feature type="domain" description="tRNA (adenine(58)-N(1))-methyltransferase catalytic subunit TRM61 C-terminal" evidence="7">
    <location>
        <begin position="79"/>
        <end position="237"/>
    </location>
</feature>
<keyword evidence="2 5" id="KW-0808">Transferase</keyword>
<evidence type="ECO:0000256" key="4">
    <source>
        <dbReference type="ARBA" id="ARBA00022694"/>
    </source>
</evidence>
<dbReference type="InterPro" id="IPR029063">
    <property type="entry name" value="SAM-dependent_MTases_sf"/>
</dbReference>
<keyword evidence="3 5" id="KW-0949">S-adenosyl-L-methionine</keyword>
<evidence type="ECO:0000256" key="5">
    <source>
        <dbReference type="PIRNR" id="PIRNR017269"/>
    </source>
</evidence>
<dbReference type="PANTHER" id="PTHR12133:SF1">
    <property type="entry name" value="TRNA (ADENINE(58)-N(1))-METHYLTRANSFERASE, MITOCHONDRIAL"/>
    <property type="match status" value="1"/>
</dbReference>
<comment type="caution">
    <text evidence="8">The sequence shown here is derived from an EMBL/GenBank/DDBJ whole genome shotgun (WGS) entry which is preliminary data.</text>
</comment>
<dbReference type="Pfam" id="PF08704">
    <property type="entry name" value="GCD14"/>
    <property type="match status" value="1"/>
</dbReference>
<dbReference type="AlphaFoldDB" id="A0A8J6NEK2"/>
<evidence type="ECO:0000313" key="9">
    <source>
        <dbReference type="Proteomes" id="UP000614469"/>
    </source>
</evidence>
<dbReference type="SUPFAM" id="SSF53335">
    <property type="entry name" value="S-adenosyl-L-methionine-dependent methyltransferases"/>
    <property type="match status" value="1"/>
</dbReference>
<evidence type="ECO:0000256" key="2">
    <source>
        <dbReference type="ARBA" id="ARBA00022679"/>
    </source>
</evidence>
<keyword evidence="4 5" id="KW-0819">tRNA processing</keyword>
<feature type="binding site" evidence="6">
    <location>
        <position position="178"/>
    </location>
    <ligand>
        <name>S-adenosyl-L-methionine</name>
        <dbReference type="ChEBI" id="CHEBI:59789"/>
    </ligand>
</feature>
<evidence type="ECO:0000259" key="7">
    <source>
        <dbReference type="Pfam" id="PF08704"/>
    </source>
</evidence>
<dbReference type="Gene3D" id="3.10.330.20">
    <property type="match status" value="1"/>
</dbReference>
<dbReference type="Gene3D" id="3.40.50.150">
    <property type="entry name" value="Vaccinia Virus protein VP39"/>
    <property type="match status" value="1"/>
</dbReference>
<name>A0A8J6NEK2_9CHLR</name>
<comment type="function">
    <text evidence="5">Catalyzes the S-adenosyl-L-methionine-dependent formation of N(1)-methyladenine at position 58 (m1A58) in tRNA.</text>
</comment>
<sequence length="282" mass="31736">MTWNLHTTHVQDGDLVLLVGQRHKHYIITLKAGMEFQTHRGTLKHDDLIGLPWGTQIFSHNGNPFYIYSPSLADVLRDMPRNTQILYPKDIGFIFMTTGVGPGSTVLEAGTGSGAMTTALAYAVGELGKIYSYEVRKPMQKLAQKNLRRLGLAERVDFKMRDIEEGFDETDVDILFLDVQAPHDYIPQARAAIKPGGFFASLVPTSNQVQHLLMALNQSEFAFIEVAEIMLRHYKPQPARLRPTDRMIGHTGYLVFARRVEMSENPHAELPNNEQETGSNDD</sequence>
<dbReference type="InterPro" id="IPR014816">
    <property type="entry name" value="tRNA_MeTrfase_Gcd14"/>
</dbReference>
<dbReference type="PROSITE" id="PS51620">
    <property type="entry name" value="SAM_TRM61"/>
    <property type="match status" value="1"/>
</dbReference>
<comment type="catalytic activity">
    <reaction evidence="5">
        <text>adenosine(58) in tRNA + S-adenosyl-L-methionine = N(1)-methyladenosine(58) in tRNA + S-adenosyl-L-homocysteine + H(+)</text>
        <dbReference type="Rhea" id="RHEA:43152"/>
        <dbReference type="Rhea" id="RHEA-COMP:10365"/>
        <dbReference type="Rhea" id="RHEA-COMP:10366"/>
        <dbReference type="ChEBI" id="CHEBI:15378"/>
        <dbReference type="ChEBI" id="CHEBI:57856"/>
        <dbReference type="ChEBI" id="CHEBI:59789"/>
        <dbReference type="ChEBI" id="CHEBI:74411"/>
        <dbReference type="ChEBI" id="CHEBI:74491"/>
        <dbReference type="EC" id="2.1.1.220"/>
    </reaction>
</comment>
<dbReference type="CDD" id="cd02440">
    <property type="entry name" value="AdoMet_MTases"/>
    <property type="match status" value="1"/>
</dbReference>
<evidence type="ECO:0000256" key="3">
    <source>
        <dbReference type="ARBA" id="ARBA00022691"/>
    </source>
</evidence>